<protein>
    <submittedName>
        <fullName evidence="4">Uncharacterized protein</fullName>
    </submittedName>
</protein>
<dbReference type="Pfam" id="PF13280">
    <property type="entry name" value="WYL"/>
    <property type="match status" value="1"/>
</dbReference>
<evidence type="ECO:0000313" key="5">
    <source>
        <dbReference type="Proteomes" id="UP000015001"/>
    </source>
</evidence>
<evidence type="ECO:0000256" key="1">
    <source>
        <dbReference type="SAM" id="MobiDB-lite"/>
    </source>
</evidence>
<dbReference type="InterPro" id="IPR026881">
    <property type="entry name" value="WYL_dom"/>
</dbReference>
<comment type="caution">
    <text evidence="4">The sequence shown here is derived from an EMBL/GenBank/DDBJ whole genome shotgun (WGS) entry which is preliminary data.</text>
</comment>
<dbReference type="PATRIC" id="fig|1283301.3.peg.1972"/>
<evidence type="ECO:0000313" key="4">
    <source>
        <dbReference type="EMBL" id="EPJ40915.1"/>
    </source>
</evidence>
<accession>S4MY63</accession>
<feature type="domain" description="Helicase XPB/Ssl2 N-terminal" evidence="3">
    <location>
        <begin position="2"/>
        <end position="123"/>
    </location>
</feature>
<dbReference type="InterPro" id="IPR032830">
    <property type="entry name" value="XPB/Ssl2_N"/>
</dbReference>
<feature type="region of interest" description="Disordered" evidence="1">
    <location>
        <begin position="198"/>
        <end position="219"/>
    </location>
</feature>
<evidence type="ECO:0000259" key="3">
    <source>
        <dbReference type="Pfam" id="PF13625"/>
    </source>
</evidence>
<evidence type="ECO:0000259" key="2">
    <source>
        <dbReference type="Pfam" id="PF13280"/>
    </source>
</evidence>
<dbReference type="Proteomes" id="UP000015001">
    <property type="component" value="Unassembled WGS sequence"/>
</dbReference>
<feature type="domain" description="WYL" evidence="2">
    <location>
        <begin position="224"/>
        <end position="286"/>
    </location>
</feature>
<name>S4MY63_9ACTN</name>
<keyword evidence="5" id="KW-1185">Reference proteome</keyword>
<organism evidence="4 5">
    <name type="scientific">Streptomyces afghaniensis 772</name>
    <dbReference type="NCBI Taxonomy" id="1283301"/>
    <lineage>
        <taxon>Bacteria</taxon>
        <taxon>Bacillati</taxon>
        <taxon>Actinomycetota</taxon>
        <taxon>Actinomycetes</taxon>
        <taxon>Kitasatosporales</taxon>
        <taxon>Streptomycetaceae</taxon>
        <taxon>Streptomyces</taxon>
    </lineage>
</organism>
<sequence>MLLQADLTAVAPGPLQRPLADMLGVLADVESKGGATVYRFTPGSVRRALDAGRSASDLHAFLAAHSRTPVPQPLTYLIDDVARRHGQLRVGAASAYVRCDDDAVLGEILADKRAASLGLRRLAPTVLAAQTDPAGLLEGLRAMGFAPAAESAEGDVLITRAHAHRTPPRSAPEPVPDGPPVPDDTLLAAALRAIRAGDLASTTPRKPGTAPAANGELPRTGSAETLATMQAAVLTGEALWIGYVNAEGAASQRVIAPIRVEGGFVTAYDHTADEVRTYPLHRITGVAELADDAG</sequence>
<reference evidence="4 5" key="1">
    <citation type="submission" date="2013-02" db="EMBL/GenBank/DDBJ databases">
        <title>Draft Genome Sequence of Streptomyces afghaniensis, Which Produces Compounds of the Julimycin B-Complex.</title>
        <authorList>
            <person name="Gruening B.A."/>
            <person name="Praeg A."/>
            <person name="Erxleben A."/>
            <person name="Guenther S."/>
            <person name="Fiedler H.-P."/>
            <person name="Goodfellow M."/>
            <person name="Mueller M."/>
        </authorList>
    </citation>
    <scope>NUCLEOTIDE SEQUENCE [LARGE SCALE GENOMIC DNA]</scope>
    <source>
        <strain evidence="4 5">772</strain>
    </source>
</reference>
<proteinExistence type="predicted"/>
<gene>
    <name evidence="4" type="ORF">STAFG_1998</name>
</gene>
<dbReference type="AlphaFoldDB" id="S4MY63"/>
<dbReference type="Pfam" id="PF13625">
    <property type="entry name" value="Helicase_C_3"/>
    <property type="match status" value="1"/>
</dbReference>
<dbReference type="EMBL" id="AOPY01001351">
    <property type="protein sequence ID" value="EPJ40915.1"/>
    <property type="molecule type" value="Genomic_DNA"/>
</dbReference>
<dbReference type="HOGENOM" id="CLU_071596_0_0_11"/>
<dbReference type="PROSITE" id="PS52050">
    <property type="entry name" value="WYL"/>
    <property type="match status" value="1"/>
</dbReference>